<feature type="domain" description="Subtilisin-like protease fibronectin type-III" evidence="2">
    <location>
        <begin position="135"/>
        <end position="183"/>
    </location>
</feature>
<evidence type="ECO:0000313" key="3">
    <source>
        <dbReference type="EMBL" id="KAL3679929.1"/>
    </source>
</evidence>
<dbReference type="EMBL" id="JBJQOH010000007">
    <property type="protein sequence ID" value="KAL3679929.1"/>
    <property type="molecule type" value="Genomic_DNA"/>
</dbReference>
<dbReference type="AlphaFoldDB" id="A0ABD3GQB9"/>
<organism evidence="3 4">
    <name type="scientific">Riccia sorocarpa</name>
    <dbReference type="NCBI Taxonomy" id="122646"/>
    <lineage>
        <taxon>Eukaryota</taxon>
        <taxon>Viridiplantae</taxon>
        <taxon>Streptophyta</taxon>
        <taxon>Embryophyta</taxon>
        <taxon>Marchantiophyta</taxon>
        <taxon>Marchantiopsida</taxon>
        <taxon>Marchantiidae</taxon>
        <taxon>Marchantiales</taxon>
        <taxon>Ricciaceae</taxon>
        <taxon>Riccia</taxon>
    </lineage>
</organism>
<comment type="caution">
    <text evidence="3">The sequence shown here is derived from an EMBL/GenBank/DDBJ whole genome shotgun (WGS) entry which is preliminary data.</text>
</comment>
<evidence type="ECO:0000313" key="4">
    <source>
        <dbReference type="Proteomes" id="UP001633002"/>
    </source>
</evidence>
<accession>A0ABD3GQB9</accession>
<dbReference type="Gene3D" id="2.60.40.2310">
    <property type="match status" value="1"/>
</dbReference>
<name>A0ABD3GQB9_9MARC</name>
<evidence type="ECO:0000259" key="2">
    <source>
        <dbReference type="Pfam" id="PF17766"/>
    </source>
</evidence>
<sequence length="192" mass="20753">MGCHCSPRLTGPLLGCGCSCGLEGQRLPALKLRGSSRTNYSTISALLAVLPEASSKNSRQHKPTDYDGSTATPFVLGSGFVNPVAAADPDPVYDESPRDYSLFLCALGYDDMNVEVISSAKNFCSKEKYYPSAVNLNYHSLSVTNLTNEITVITQRVANVGIPRSVYVVSYQAPPGVKMKISPIIQYYDNSK</sequence>
<dbReference type="Proteomes" id="UP001633002">
    <property type="component" value="Unassembled WGS sequence"/>
</dbReference>
<keyword evidence="4" id="KW-1185">Reference proteome</keyword>
<proteinExistence type="inferred from homology"/>
<reference evidence="3 4" key="1">
    <citation type="submission" date="2024-09" db="EMBL/GenBank/DDBJ databases">
        <title>Chromosome-scale assembly of Riccia sorocarpa.</title>
        <authorList>
            <person name="Paukszto L."/>
        </authorList>
    </citation>
    <scope>NUCLEOTIDE SEQUENCE [LARGE SCALE GENOMIC DNA]</scope>
    <source>
        <strain evidence="3">LP-2024</strain>
        <tissue evidence="3">Aerial parts of the thallus</tissue>
    </source>
</reference>
<dbReference type="InterPro" id="IPR045051">
    <property type="entry name" value="SBT"/>
</dbReference>
<protein>
    <recommendedName>
        <fullName evidence="2">Subtilisin-like protease fibronectin type-III domain-containing protein</fullName>
    </recommendedName>
</protein>
<dbReference type="PANTHER" id="PTHR10795">
    <property type="entry name" value="PROPROTEIN CONVERTASE SUBTILISIN/KEXIN"/>
    <property type="match status" value="1"/>
</dbReference>
<comment type="similarity">
    <text evidence="1">Belongs to the peptidase S8 family.</text>
</comment>
<dbReference type="Pfam" id="PF17766">
    <property type="entry name" value="fn3_6"/>
    <property type="match status" value="1"/>
</dbReference>
<dbReference type="InterPro" id="IPR041469">
    <property type="entry name" value="Subtilisin-like_FN3"/>
</dbReference>
<gene>
    <name evidence="3" type="ORF">R1sor_022885</name>
</gene>
<evidence type="ECO:0000256" key="1">
    <source>
        <dbReference type="ARBA" id="ARBA00011073"/>
    </source>
</evidence>